<evidence type="ECO:0000259" key="1">
    <source>
        <dbReference type="Pfam" id="PF00087"/>
    </source>
</evidence>
<accession>A0A3B3Q5L1</accession>
<evidence type="ECO:0000313" key="3">
    <source>
        <dbReference type="Proteomes" id="UP000261540"/>
    </source>
</evidence>
<dbReference type="InterPro" id="IPR045860">
    <property type="entry name" value="Snake_toxin-like_sf"/>
</dbReference>
<name>A0A3B3Q5L1_9TELE</name>
<dbReference type="Ensembl" id="ENSPKIT00000024589.1">
    <property type="protein sequence ID" value="ENSPKIP00000000691.1"/>
    <property type="gene ID" value="ENSPKIG00000019261.1"/>
</dbReference>
<dbReference type="GeneTree" id="ENSGT01150000289513"/>
<dbReference type="InterPro" id="IPR035076">
    <property type="entry name" value="Toxin/TOLIP"/>
</dbReference>
<dbReference type="Pfam" id="PF00087">
    <property type="entry name" value="Toxin_TOLIP"/>
    <property type="match status" value="1"/>
</dbReference>
<dbReference type="Proteomes" id="UP000261540">
    <property type="component" value="Unplaced"/>
</dbReference>
<organism evidence="2 3">
    <name type="scientific">Paramormyrops kingsleyae</name>
    <dbReference type="NCBI Taxonomy" id="1676925"/>
    <lineage>
        <taxon>Eukaryota</taxon>
        <taxon>Metazoa</taxon>
        <taxon>Chordata</taxon>
        <taxon>Craniata</taxon>
        <taxon>Vertebrata</taxon>
        <taxon>Euteleostomi</taxon>
        <taxon>Actinopterygii</taxon>
        <taxon>Neopterygii</taxon>
        <taxon>Teleostei</taxon>
        <taxon>Osteoglossocephala</taxon>
        <taxon>Osteoglossomorpha</taxon>
        <taxon>Osteoglossiformes</taxon>
        <taxon>Mormyridae</taxon>
        <taxon>Paramormyrops</taxon>
    </lineage>
</organism>
<dbReference type="SUPFAM" id="SSF57302">
    <property type="entry name" value="Snake toxin-like"/>
    <property type="match status" value="1"/>
</dbReference>
<dbReference type="Gene3D" id="2.10.60.10">
    <property type="entry name" value="CD59"/>
    <property type="match status" value="1"/>
</dbReference>
<keyword evidence="3" id="KW-1185">Reference proteome</keyword>
<protein>
    <recommendedName>
        <fullName evidence="1">Snake toxin/toxin-like domain-containing protein</fullName>
    </recommendedName>
</protein>
<feature type="domain" description="Snake toxin/toxin-like" evidence="1">
    <location>
        <begin position="32"/>
        <end position="98"/>
    </location>
</feature>
<dbReference type="AlphaFoldDB" id="A0A3B3Q5L1"/>
<proteinExistence type="predicted"/>
<evidence type="ECO:0000313" key="2">
    <source>
        <dbReference type="Ensembl" id="ENSPKIP00000000691.1"/>
    </source>
</evidence>
<reference evidence="2" key="2">
    <citation type="submission" date="2025-09" db="UniProtKB">
        <authorList>
            <consortium name="Ensembl"/>
        </authorList>
    </citation>
    <scope>IDENTIFICATION</scope>
</reference>
<sequence length="127" mass="13360">MINLCSSIIGYSRAVILPFTTQLLDYCCTDGLKCYTCKDTDNATCNKNPVTCQASHDTCMSAVETSTAASAASAASMIQAVTNLEPPIVTCCSTDLCNFSGATTARLHTLLLVLPLCVISALCYVST</sequence>
<reference evidence="2" key="1">
    <citation type="submission" date="2025-08" db="UniProtKB">
        <authorList>
            <consortium name="Ensembl"/>
        </authorList>
    </citation>
    <scope>IDENTIFICATION</scope>
</reference>